<keyword evidence="1" id="KW-0812">Transmembrane</keyword>
<sequence length="83" mass="9740">MYNSVIVRNIRIRIRYTRSYIAYEFKVINSAISCSVYATFFLELCDLYSVFYCMTSFLEFFGPVGIQAFLNVKITLFGRCDNI</sequence>
<dbReference type="EMBL" id="JBCLYO010000001">
    <property type="protein sequence ID" value="KAL0097873.1"/>
    <property type="molecule type" value="Genomic_DNA"/>
</dbReference>
<accession>A0ABR3BG87</accession>
<organism evidence="2 3">
    <name type="scientific">Phycomyces blakesleeanus</name>
    <dbReference type="NCBI Taxonomy" id="4837"/>
    <lineage>
        <taxon>Eukaryota</taxon>
        <taxon>Fungi</taxon>
        <taxon>Fungi incertae sedis</taxon>
        <taxon>Mucoromycota</taxon>
        <taxon>Mucoromycotina</taxon>
        <taxon>Mucoromycetes</taxon>
        <taxon>Mucorales</taxon>
        <taxon>Phycomycetaceae</taxon>
        <taxon>Phycomyces</taxon>
    </lineage>
</organism>
<evidence type="ECO:0000313" key="3">
    <source>
        <dbReference type="Proteomes" id="UP001448207"/>
    </source>
</evidence>
<name>A0ABR3BG87_PHYBL</name>
<keyword evidence="1" id="KW-0472">Membrane</keyword>
<dbReference type="Proteomes" id="UP001448207">
    <property type="component" value="Unassembled WGS sequence"/>
</dbReference>
<feature type="transmembrane region" description="Helical" evidence="1">
    <location>
        <begin position="21"/>
        <end position="42"/>
    </location>
</feature>
<keyword evidence="1" id="KW-1133">Transmembrane helix</keyword>
<evidence type="ECO:0000313" key="2">
    <source>
        <dbReference type="EMBL" id="KAL0097873.1"/>
    </source>
</evidence>
<gene>
    <name evidence="2" type="ORF">J3Q64DRAFT_1077474</name>
</gene>
<protein>
    <submittedName>
        <fullName evidence="2">Uncharacterized protein</fullName>
    </submittedName>
</protein>
<reference evidence="2 3" key="1">
    <citation type="submission" date="2024-04" db="EMBL/GenBank/DDBJ databases">
        <title>Symmetric and asymmetric DNA N6-adenine methylation regulates different biological responses in Mucorales.</title>
        <authorList>
            <consortium name="Lawrence Berkeley National Laboratory"/>
            <person name="Lax C."/>
            <person name="Mondo S.J."/>
            <person name="Osorio-Concepcion M."/>
            <person name="Muszewska A."/>
            <person name="Corrochano-Luque M."/>
            <person name="Gutierrez G."/>
            <person name="Riley R."/>
            <person name="Lipzen A."/>
            <person name="Guo J."/>
            <person name="Hundley H."/>
            <person name="Amirebrahimi M."/>
            <person name="Ng V."/>
            <person name="Lorenzo-Gutierrez D."/>
            <person name="Binder U."/>
            <person name="Yang J."/>
            <person name="Song Y."/>
            <person name="Canovas D."/>
            <person name="Navarro E."/>
            <person name="Freitag M."/>
            <person name="Gabaldon T."/>
            <person name="Grigoriev I.V."/>
            <person name="Corrochano L.M."/>
            <person name="Nicolas F.E."/>
            <person name="Garre V."/>
        </authorList>
    </citation>
    <scope>NUCLEOTIDE SEQUENCE [LARGE SCALE GENOMIC DNA]</scope>
    <source>
        <strain evidence="2 3">L51</strain>
    </source>
</reference>
<evidence type="ECO:0000256" key="1">
    <source>
        <dbReference type="SAM" id="Phobius"/>
    </source>
</evidence>
<feature type="transmembrane region" description="Helical" evidence="1">
    <location>
        <begin position="48"/>
        <end position="70"/>
    </location>
</feature>
<keyword evidence="3" id="KW-1185">Reference proteome</keyword>
<comment type="caution">
    <text evidence="2">The sequence shown here is derived from an EMBL/GenBank/DDBJ whole genome shotgun (WGS) entry which is preliminary data.</text>
</comment>
<proteinExistence type="predicted"/>